<organism evidence="1 2">
    <name type="scientific">Aquimarina atlantica</name>
    <dbReference type="NCBI Taxonomy" id="1317122"/>
    <lineage>
        <taxon>Bacteria</taxon>
        <taxon>Pseudomonadati</taxon>
        <taxon>Bacteroidota</taxon>
        <taxon>Flavobacteriia</taxon>
        <taxon>Flavobacteriales</taxon>
        <taxon>Flavobacteriaceae</taxon>
        <taxon>Aquimarina</taxon>
    </lineage>
</organism>
<dbReference type="OrthoDB" id="1162360at2"/>
<proteinExistence type="predicted"/>
<gene>
    <name evidence="1" type="ORF">ATO12_20760</name>
</gene>
<dbReference type="eggNOG" id="ENOG503006W">
    <property type="taxonomic scope" value="Bacteria"/>
</dbReference>
<comment type="caution">
    <text evidence="1">The sequence shown here is derived from an EMBL/GenBank/DDBJ whole genome shotgun (WGS) entry which is preliminary data.</text>
</comment>
<name>A0A023BRJ0_9FLAO</name>
<dbReference type="STRING" id="1317122.ATO12_20760"/>
<keyword evidence="2" id="KW-1185">Reference proteome</keyword>
<evidence type="ECO:0000313" key="1">
    <source>
        <dbReference type="EMBL" id="EZH72569.1"/>
    </source>
</evidence>
<reference evidence="1 2" key="1">
    <citation type="submission" date="2014-04" db="EMBL/GenBank/DDBJ databases">
        <title>Aquimarina sp. 22II-S11-z7 Genome Sequencing.</title>
        <authorList>
            <person name="Lai Q."/>
        </authorList>
    </citation>
    <scope>NUCLEOTIDE SEQUENCE [LARGE SCALE GENOMIC DNA]</scope>
    <source>
        <strain evidence="1 2">22II-S11-z7</strain>
    </source>
</reference>
<dbReference type="AlphaFoldDB" id="A0A023BRJ0"/>
<accession>A0A023BRJ0</accession>
<sequence>MIKKIDIKLSVILLLIMVIMISSAQERKIGEVIKDQNMTTCTNFECLEKNKNKRILIKGILRTYTPNTTGKGAGHMFWDWEILLDNKITIPVISKDQRLDLSAYNKKNVLIDGDVFYGIVIGDPEGQNATGYRIDAHSIQEQAISSNKK</sequence>
<protein>
    <submittedName>
        <fullName evidence="1">Uncharacterized protein</fullName>
    </submittedName>
</protein>
<dbReference type="RefSeq" id="WP_034243738.1">
    <property type="nucleotide sequence ID" value="NZ_AQRA01000007.1"/>
</dbReference>
<evidence type="ECO:0000313" key="2">
    <source>
        <dbReference type="Proteomes" id="UP000023541"/>
    </source>
</evidence>
<dbReference type="EMBL" id="AQRA01000007">
    <property type="protein sequence ID" value="EZH72569.1"/>
    <property type="molecule type" value="Genomic_DNA"/>
</dbReference>
<dbReference type="Proteomes" id="UP000023541">
    <property type="component" value="Unassembled WGS sequence"/>
</dbReference>